<feature type="transmembrane region" description="Helical" evidence="6">
    <location>
        <begin position="30"/>
        <end position="49"/>
    </location>
</feature>
<comment type="caution">
    <text evidence="8">The sequence shown here is derived from an EMBL/GenBank/DDBJ whole genome shotgun (WGS) entry which is preliminary data.</text>
</comment>
<evidence type="ECO:0000256" key="5">
    <source>
        <dbReference type="ARBA" id="ARBA00023136"/>
    </source>
</evidence>
<dbReference type="STRING" id="874156.GCA_001021555_00884"/>
<keyword evidence="4 6" id="KW-1133">Transmembrane helix</keyword>
<feature type="transmembrane region" description="Helical" evidence="6">
    <location>
        <begin position="129"/>
        <end position="147"/>
    </location>
</feature>
<evidence type="ECO:0000256" key="3">
    <source>
        <dbReference type="ARBA" id="ARBA00022692"/>
    </source>
</evidence>
<keyword evidence="2" id="KW-1003">Cell membrane</keyword>
<comment type="subcellular location">
    <subcellularLocation>
        <location evidence="1">Cell membrane</location>
        <topology evidence="1">Multi-pass membrane protein</topology>
    </subcellularLocation>
</comment>
<evidence type="ECO:0000256" key="2">
    <source>
        <dbReference type="ARBA" id="ARBA00022475"/>
    </source>
</evidence>
<dbReference type="EMBL" id="LBHU01000001">
    <property type="protein sequence ID" value="KLI64406.1"/>
    <property type="molecule type" value="Genomic_DNA"/>
</dbReference>
<dbReference type="InterPro" id="IPR000045">
    <property type="entry name" value="Prepilin_IV_endopep_pep"/>
</dbReference>
<dbReference type="PANTHER" id="PTHR36506:SF1">
    <property type="entry name" value="PREFLAGELLIN PEPTIDASE"/>
    <property type="match status" value="1"/>
</dbReference>
<name>A0A0H0XQZ3_9SPHN</name>
<evidence type="ECO:0000256" key="1">
    <source>
        <dbReference type="ARBA" id="ARBA00004651"/>
    </source>
</evidence>
<keyword evidence="9" id="KW-1185">Reference proteome</keyword>
<feature type="transmembrane region" description="Helical" evidence="6">
    <location>
        <begin position="56"/>
        <end position="77"/>
    </location>
</feature>
<dbReference type="OrthoDB" id="5329005at2"/>
<dbReference type="AlphaFoldDB" id="A0A0H0XQZ3"/>
<reference evidence="8 9" key="1">
    <citation type="submission" date="2015-04" db="EMBL/GenBank/DDBJ databases">
        <title>The draft genome sequence of Erythrobacter marinus HWDM-33.</title>
        <authorList>
            <person name="Zhuang L."/>
            <person name="Liu Y."/>
            <person name="Shao Z."/>
        </authorList>
    </citation>
    <scope>NUCLEOTIDE SEQUENCE [LARGE SCALE GENOMIC DNA]</scope>
    <source>
        <strain evidence="8 9">HWDM-33</strain>
    </source>
</reference>
<feature type="transmembrane region" description="Helical" evidence="6">
    <location>
        <begin position="97"/>
        <end position="117"/>
    </location>
</feature>
<evidence type="ECO:0000313" key="8">
    <source>
        <dbReference type="EMBL" id="KLI64406.1"/>
    </source>
</evidence>
<feature type="domain" description="Prepilin type IV endopeptidase peptidase" evidence="7">
    <location>
        <begin position="9"/>
        <end position="110"/>
    </location>
</feature>
<dbReference type="InterPro" id="IPR052218">
    <property type="entry name" value="Preflagellin_Peptidase"/>
</dbReference>
<dbReference type="PATRIC" id="fig|874156.12.peg.415"/>
<evidence type="ECO:0000256" key="4">
    <source>
        <dbReference type="ARBA" id="ARBA00022989"/>
    </source>
</evidence>
<accession>A0A0H0XQZ3</accession>
<evidence type="ECO:0000313" key="9">
    <source>
        <dbReference type="Proteomes" id="UP000053455"/>
    </source>
</evidence>
<proteinExistence type="predicted"/>
<keyword evidence="3 6" id="KW-0812">Transmembrane</keyword>
<sequence>MPEVIPFAALAVLAVAGAVTDVLTRRIPNWLNLVIFVGGIIVVGAAGAWSEIWPHLLHFVIALAAGLTLFGFGMWGGGDAKFYSALALWFPLGDGPMLALSIAVAGVAVLVLMLIWSRIRPRPDWSKELPYGAAIASGAVITTVLTTL</sequence>
<protein>
    <recommendedName>
        <fullName evidence="7">Prepilin type IV endopeptidase peptidase domain-containing protein</fullName>
    </recommendedName>
</protein>
<evidence type="ECO:0000259" key="7">
    <source>
        <dbReference type="Pfam" id="PF01478"/>
    </source>
</evidence>
<dbReference type="GO" id="GO:0005886">
    <property type="term" value="C:plasma membrane"/>
    <property type="evidence" value="ECO:0007669"/>
    <property type="project" value="UniProtKB-SubCell"/>
</dbReference>
<dbReference type="GO" id="GO:0004190">
    <property type="term" value="F:aspartic-type endopeptidase activity"/>
    <property type="evidence" value="ECO:0007669"/>
    <property type="project" value="InterPro"/>
</dbReference>
<evidence type="ECO:0000256" key="6">
    <source>
        <dbReference type="SAM" id="Phobius"/>
    </source>
</evidence>
<dbReference type="RefSeq" id="WP_047092268.1">
    <property type="nucleotide sequence ID" value="NZ_LBHU01000001.1"/>
</dbReference>
<dbReference type="PANTHER" id="PTHR36506">
    <property type="entry name" value="PREFLAGELLIN PEPTIDASE"/>
    <property type="match status" value="1"/>
</dbReference>
<dbReference type="Gene3D" id="1.20.120.1220">
    <property type="match status" value="1"/>
</dbReference>
<keyword evidence="5 6" id="KW-0472">Membrane</keyword>
<organism evidence="8 9">
    <name type="scientific">Aurantiacibacter marinus</name>
    <dbReference type="NCBI Taxonomy" id="874156"/>
    <lineage>
        <taxon>Bacteria</taxon>
        <taxon>Pseudomonadati</taxon>
        <taxon>Pseudomonadota</taxon>
        <taxon>Alphaproteobacteria</taxon>
        <taxon>Sphingomonadales</taxon>
        <taxon>Erythrobacteraceae</taxon>
        <taxon>Aurantiacibacter</taxon>
    </lineage>
</organism>
<dbReference type="Proteomes" id="UP000053455">
    <property type="component" value="Unassembled WGS sequence"/>
</dbReference>
<gene>
    <name evidence="8" type="ORF">AAV99_01980</name>
</gene>
<dbReference type="Pfam" id="PF01478">
    <property type="entry name" value="Peptidase_A24"/>
    <property type="match status" value="1"/>
</dbReference>